<reference evidence="1 2" key="1">
    <citation type="journal article" date="2011" name="Stand. Genomic Sci.">
        <title>Complete genome sequence of the gliding, heparinolytic Pedobacter saltans type strain (113).</title>
        <authorList>
            <person name="Liolios K."/>
            <person name="Sikorski J."/>
            <person name="Lu M."/>
            <person name="Nolan M."/>
            <person name="Lapidus A."/>
            <person name="Lucas S."/>
            <person name="Hammon N."/>
            <person name="Deshpande S."/>
            <person name="Cheng J.F."/>
            <person name="Tapia R."/>
            <person name="Han C."/>
            <person name="Goodwin L."/>
            <person name="Pitluck S."/>
            <person name="Huntemann M."/>
            <person name="Ivanova N."/>
            <person name="Pagani I."/>
            <person name="Mavromatis K."/>
            <person name="Ovchinikova G."/>
            <person name="Pati A."/>
            <person name="Chen A."/>
            <person name="Palaniappan K."/>
            <person name="Land M."/>
            <person name="Hauser L."/>
            <person name="Brambilla E.M."/>
            <person name="Kotsyurbenko O."/>
            <person name="Rohde M."/>
            <person name="Tindall B.J."/>
            <person name="Abt B."/>
            <person name="Goker M."/>
            <person name="Detter J.C."/>
            <person name="Woyke T."/>
            <person name="Bristow J."/>
            <person name="Eisen J.A."/>
            <person name="Markowitz V."/>
            <person name="Hugenholtz P."/>
            <person name="Klenk H.P."/>
            <person name="Kyrpides N.C."/>
        </authorList>
    </citation>
    <scope>NUCLEOTIDE SEQUENCE [LARGE SCALE GENOMIC DNA]</scope>
    <source>
        <strain evidence="2">ATCC 51119 / DSM 12145 / JCM 21818 / LMG 10337 / NBRC 100064 / NCIMB 13643</strain>
    </source>
</reference>
<dbReference type="AlphaFoldDB" id="F0SAG1"/>
<sequence length="193" mass="22360">MSAKEQEVFYPASLAEWRKWLEQNHLSKSSVWLVLYSKSSGKSTISWSEAVDTALCFGWIDSKRIKIDLETSHQFFSKRKPKSTWSKINKEKVKRLIADGLMTDAGNASIELAKQNGSWTILDEVEELIIPYDLEEEFNNHEGTKEYFLSLSKSVRKAILQWLVLAKRAETRQKRISEIVQQASEKKKPKHLQ</sequence>
<dbReference type="Proteomes" id="UP000000310">
    <property type="component" value="Chromosome"/>
</dbReference>
<evidence type="ECO:0000313" key="1">
    <source>
        <dbReference type="EMBL" id="ADY52581.1"/>
    </source>
</evidence>
<proteinExistence type="predicted"/>
<dbReference type="STRING" id="762903.Pedsa_2029"/>
<organism evidence="1 2">
    <name type="scientific">Pseudopedobacter saltans (strain ATCC 51119 / DSM 12145 / JCM 21818 / CCUG 39354 / LMG 10337 / NBRC 100064 / NCIMB 13643)</name>
    <name type="common">Pedobacter saltans</name>
    <dbReference type="NCBI Taxonomy" id="762903"/>
    <lineage>
        <taxon>Bacteria</taxon>
        <taxon>Pseudomonadati</taxon>
        <taxon>Bacteroidota</taxon>
        <taxon>Sphingobacteriia</taxon>
        <taxon>Sphingobacteriales</taxon>
        <taxon>Sphingobacteriaceae</taxon>
        <taxon>Pseudopedobacter</taxon>
    </lineage>
</organism>
<gene>
    <name evidence="1" type="ordered locus">Pedsa_2029</name>
</gene>
<dbReference type="RefSeq" id="WP_013633068.1">
    <property type="nucleotide sequence ID" value="NC_015177.1"/>
</dbReference>
<name>F0SAG1_PSESL</name>
<evidence type="ECO:0008006" key="3">
    <source>
        <dbReference type="Google" id="ProtNLM"/>
    </source>
</evidence>
<protein>
    <recommendedName>
        <fullName evidence="3">Bacteriocin-protection protein</fullName>
    </recommendedName>
</protein>
<dbReference type="EMBL" id="CP002545">
    <property type="protein sequence ID" value="ADY52581.1"/>
    <property type="molecule type" value="Genomic_DNA"/>
</dbReference>
<keyword evidence="2" id="KW-1185">Reference proteome</keyword>
<evidence type="ECO:0000313" key="2">
    <source>
        <dbReference type="Proteomes" id="UP000000310"/>
    </source>
</evidence>
<dbReference type="eggNOG" id="COG4430">
    <property type="taxonomic scope" value="Bacteria"/>
</dbReference>
<dbReference type="KEGG" id="psn:Pedsa_2029"/>
<dbReference type="Pfam" id="PF13376">
    <property type="entry name" value="OmdA"/>
    <property type="match status" value="1"/>
</dbReference>
<reference evidence="2" key="2">
    <citation type="submission" date="2011-02" db="EMBL/GenBank/DDBJ databases">
        <title>The complete genome of Pedobacter saltans DSM 12145.</title>
        <authorList>
            <consortium name="US DOE Joint Genome Institute (JGI-PGF)"/>
            <person name="Lucas S."/>
            <person name="Copeland A."/>
            <person name="Lapidus A."/>
            <person name="Bruce D."/>
            <person name="Goodwin L."/>
            <person name="Pitluck S."/>
            <person name="Kyrpides N."/>
            <person name="Mavromatis K."/>
            <person name="Pagani I."/>
            <person name="Ivanova N."/>
            <person name="Ovchinnikova G."/>
            <person name="Lu M."/>
            <person name="Detter J.C."/>
            <person name="Han C."/>
            <person name="Land M."/>
            <person name="Hauser L."/>
            <person name="Markowitz V."/>
            <person name="Cheng J.-F."/>
            <person name="Hugenholtz P."/>
            <person name="Woyke T."/>
            <person name="Wu D."/>
            <person name="Tindall B."/>
            <person name="Pomrenke H.G."/>
            <person name="Brambilla E."/>
            <person name="Klenk H.-P."/>
            <person name="Eisen J.A."/>
        </authorList>
    </citation>
    <scope>NUCLEOTIDE SEQUENCE [LARGE SCALE GENOMIC DNA]</scope>
    <source>
        <strain evidence="2">ATCC 51119 / DSM 12145 / JCM 21818 / LMG 10337 / NBRC 100064 / NCIMB 13643</strain>
    </source>
</reference>
<accession>F0SAG1</accession>
<dbReference type="HOGENOM" id="CLU_076645_2_0_10"/>
<dbReference type="OrthoDB" id="9796999at2"/>